<dbReference type="PANTHER" id="PTHR34427:SF5">
    <property type="entry name" value="DUF4283 DOMAIN-CONTAINING PROTEIN"/>
    <property type="match status" value="1"/>
</dbReference>
<organism evidence="2 3">
    <name type="scientific">Turnera subulata</name>
    <dbReference type="NCBI Taxonomy" id="218843"/>
    <lineage>
        <taxon>Eukaryota</taxon>
        <taxon>Viridiplantae</taxon>
        <taxon>Streptophyta</taxon>
        <taxon>Embryophyta</taxon>
        <taxon>Tracheophyta</taxon>
        <taxon>Spermatophyta</taxon>
        <taxon>Magnoliopsida</taxon>
        <taxon>eudicotyledons</taxon>
        <taxon>Gunneridae</taxon>
        <taxon>Pentapetalae</taxon>
        <taxon>rosids</taxon>
        <taxon>fabids</taxon>
        <taxon>Malpighiales</taxon>
        <taxon>Passifloraceae</taxon>
        <taxon>Turnera</taxon>
    </lineage>
</organism>
<comment type="caution">
    <text evidence="2">The sequence shown here is derived from an EMBL/GenBank/DDBJ whole genome shotgun (WGS) entry which is preliminary data.</text>
</comment>
<evidence type="ECO:0000256" key="1">
    <source>
        <dbReference type="SAM" id="MobiDB-lite"/>
    </source>
</evidence>
<sequence length="202" mass="22531">MSRFLQQKHDWIPLWFVSFEPWKNGDRAINRRCWIKVRGLPLNTWSQETFEIIGAIFGRLIRVHPETDQRKNLGAARIEILTTIGGVIMRTVEMKVLGQAYQLDVVEGGGIGDDVESSLSSKAVGMHQFEEEESGKMSPADGARSPTRGRGDNQEENMEVAGDPFNLMPIISGRVVRGKSCAVIEVSGRERAVDEPIITAHD</sequence>
<keyword evidence="3" id="KW-1185">Reference proteome</keyword>
<reference evidence="2" key="1">
    <citation type="submission" date="2022-02" db="EMBL/GenBank/DDBJ databases">
        <authorList>
            <person name="Henning P.M."/>
            <person name="McCubbin A.G."/>
            <person name="Shore J.S."/>
        </authorList>
    </citation>
    <scope>NUCLEOTIDE SEQUENCE</scope>
    <source>
        <strain evidence="2">F60SS</strain>
        <tissue evidence="2">Leaves</tissue>
    </source>
</reference>
<dbReference type="PANTHER" id="PTHR34427">
    <property type="entry name" value="DUF4283 DOMAIN PROTEIN"/>
    <property type="match status" value="1"/>
</dbReference>
<evidence type="ECO:0000313" key="2">
    <source>
        <dbReference type="EMBL" id="KAJ4825491.1"/>
    </source>
</evidence>
<dbReference type="Proteomes" id="UP001141552">
    <property type="component" value="Unassembled WGS sequence"/>
</dbReference>
<dbReference type="EMBL" id="JAKUCV010006891">
    <property type="protein sequence ID" value="KAJ4825491.1"/>
    <property type="molecule type" value="Genomic_DNA"/>
</dbReference>
<evidence type="ECO:0000313" key="3">
    <source>
        <dbReference type="Proteomes" id="UP001141552"/>
    </source>
</evidence>
<name>A0A9Q0F607_9ROSI</name>
<proteinExistence type="predicted"/>
<evidence type="ECO:0008006" key="4">
    <source>
        <dbReference type="Google" id="ProtNLM"/>
    </source>
</evidence>
<feature type="region of interest" description="Disordered" evidence="1">
    <location>
        <begin position="126"/>
        <end position="162"/>
    </location>
</feature>
<dbReference type="OrthoDB" id="997162at2759"/>
<gene>
    <name evidence="2" type="ORF">Tsubulata_025514</name>
</gene>
<protein>
    <recommendedName>
        <fullName evidence="4">DUF4283 domain-containing protein</fullName>
    </recommendedName>
</protein>
<dbReference type="AlphaFoldDB" id="A0A9Q0F607"/>
<reference evidence="2" key="2">
    <citation type="journal article" date="2023" name="Plants (Basel)">
        <title>Annotation of the Turnera subulata (Passifloraceae) Draft Genome Reveals the S-Locus Evolved after the Divergence of Turneroideae from Passifloroideae in a Stepwise Manner.</title>
        <authorList>
            <person name="Henning P.M."/>
            <person name="Roalson E.H."/>
            <person name="Mir W."/>
            <person name="McCubbin A.G."/>
            <person name="Shore J.S."/>
        </authorList>
    </citation>
    <scope>NUCLEOTIDE SEQUENCE</scope>
    <source>
        <strain evidence="2">F60SS</strain>
    </source>
</reference>
<accession>A0A9Q0F607</accession>